<feature type="transmembrane region" description="Helical" evidence="1">
    <location>
        <begin position="254"/>
        <end position="273"/>
    </location>
</feature>
<dbReference type="Proteomes" id="UP000309561">
    <property type="component" value="Unassembled WGS sequence"/>
</dbReference>
<name>A0A4U2Z740_9BACT</name>
<accession>A0A4U2Z740</accession>
<dbReference type="PROSITE" id="PS50801">
    <property type="entry name" value="STAS"/>
    <property type="match status" value="1"/>
</dbReference>
<dbReference type="AlphaFoldDB" id="A0A4U2Z740"/>
<proteinExistence type="inferred from homology"/>
<evidence type="ECO:0000313" key="4">
    <source>
        <dbReference type="Proteomes" id="UP000309561"/>
    </source>
</evidence>
<feature type="transmembrane region" description="Helical" evidence="1">
    <location>
        <begin position="279"/>
        <end position="298"/>
    </location>
</feature>
<feature type="transmembrane region" description="Helical" evidence="1">
    <location>
        <begin position="214"/>
        <end position="233"/>
    </location>
</feature>
<dbReference type="OrthoDB" id="9805022at2"/>
<dbReference type="InterPro" id="IPR036513">
    <property type="entry name" value="STAS_dom_sf"/>
</dbReference>
<dbReference type="Pfam" id="PF01740">
    <property type="entry name" value="STAS"/>
    <property type="match status" value="1"/>
</dbReference>
<feature type="domain" description="STAS" evidence="2">
    <location>
        <begin position="4"/>
        <end position="91"/>
    </location>
</feature>
<evidence type="ECO:0000256" key="1">
    <source>
        <dbReference type="RuleBase" id="RU362044"/>
    </source>
</evidence>
<dbReference type="EMBL" id="SZPX01000005">
    <property type="protein sequence ID" value="TKI69282.1"/>
    <property type="molecule type" value="Genomic_DNA"/>
</dbReference>
<feature type="transmembrane region" description="Helical" evidence="1">
    <location>
        <begin position="124"/>
        <end position="145"/>
    </location>
</feature>
<protein>
    <submittedName>
        <fullName evidence="3">MlaE family lipid ABC transporter permease subunit</fullName>
    </submittedName>
</protein>
<dbReference type="GO" id="GO:0043190">
    <property type="term" value="C:ATP-binding cassette (ABC) transporter complex"/>
    <property type="evidence" value="ECO:0007669"/>
    <property type="project" value="InterPro"/>
</dbReference>
<gene>
    <name evidence="3" type="ORF">FCU45_07115</name>
</gene>
<feature type="transmembrane region" description="Helical" evidence="1">
    <location>
        <begin position="165"/>
        <end position="183"/>
    </location>
</feature>
<reference evidence="3 4" key="1">
    <citation type="submission" date="2019-04" db="EMBL/GenBank/DDBJ databases">
        <title>Sulfurimonas crateris sp. nov. a facultative anaerobic sulfur-oxidizing chemolithautotrophic bacterium isolated from a terrestrial mud vulcano.</title>
        <authorList>
            <person name="Ratnikova N.M."/>
            <person name="Slobodkin A.I."/>
            <person name="Merkel A.Y."/>
            <person name="Novikov A."/>
            <person name="Bonch-Osmolovskaya E.A."/>
            <person name="Slobodkina G.B."/>
        </authorList>
    </citation>
    <scope>NUCLEOTIDE SEQUENCE [LARGE SCALE GENOMIC DNA]</scope>
    <source>
        <strain evidence="3 4">SN118</strain>
    </source>
</reference>
<dbReference type="InterPro" id="IPR030802">
    <property type="entry name" value="Permease_MalE"/>
</dbReference>
<evidence type="ECO:0000313" key="3">
    <source>
        <dbReference type="EMBL" id="TKI69282.1"/>
    </source>
</evidence>
<dbReference type="GO" id="GO:0005548">
    <property type="term" value="F:phospholipid transporter activity"/>
    <property type="evidence" value="ECO:0007669"/>
    <property type="project" value="TreeGrafter"/>
</dbReference>
<keyword evidence="1" id="KW-0812">Transmembrane</keyword>
<dbReference type="PANTHER" id="PTHR30188:SF3">
    <property type="entry name" value="ABC TRANSPORTER PERMEASE"/>
    <property type="match status" value="1"/>
</dbReference>
<organism evidence="3 4">
    <name type="scientific">Sulfurimonas crateris</name>
    <dbReference type="NCBI Taxonomy" id="2574727"/>
    <lineage>
        <taxon>Bacteria</taxon>
        <taxon>Pseudomonadati</taxon>
        <taxon>Campylobacterota</taxon>
        <taxon>Epsilonproteobacteria</taxon>
        <taxon>Campylobacterales</taxon>
        <taxon>Sulfurimonadaceae</taxon>
        <taxon>Sulfurimonas</taxon>
    </lineage>
</organism>
<dbReference type="InterPro" id="IPR003453">
    <property type="entry name" value="ABC_MlaE_roteobac"/>
</dbReference>
<comment type="caution">
    <text evidence="3">The sequence shown here is derived from an EMBL/GenBank/DDBJ whole genome shotgun (WGS) entry which is preliminary data.</text>
</comment>
<evidence type="ECO:0000259" key="2">
    <source>
        <dbReference type="PROSITE" id="PS50801"/>
    </source>
</evidence>
<keyword evidence="1" id="KW-0472">Membrane</keyword>
<keyword evidence="4" id="KW-1185">Reference proteome</keyword>
<keyword evidence="1" id="KW-1133">Transmembrane helix</keyword>
<dbReference type="PANTHER" id="PTHR30188">
    <property type="entry name" value="ABC TRANSPORTER PERMEASE PROTEIN-RELATED"/>
    <property type="match status" value="1"/>
</dbReference>
<dbReference type="InterPro" id="IPR002645">
    <property type="entry name" value="STAS_dom"/>
</dbReference>
<comment type="similarity">
    <text evidence="1">Belongs to the MlaE permease family.</text>
</comment>
<dbReference type="RefSeq" id="WP_137013750.1">
    <property type="nucleotide sequence ID" value="NZ_SZPX01000005.1"/>
</dbReference>
<dbReference type="Pfam" id="PF02405">
    <property type="entry name" value="MlaE"/>
    <property type="match status" value="1"/>
</dbReference>
<dbReference type="Gene3D" id="3.30.750.24">
    <property type="entry name" value="STAS domain"/>
    <property type="match status" value="1"/>
</dbReference>
<dbReference type="NCBIfam" id="TIGR00056">
    <property type="entry name" value="MlaE family lipid ABC transporter permease subunit"/>
    <property type="match status" value="1"/>
</dbReference>
<feature type="transmembrane region" description="Helical" evidence="1">
    <location>
        <begin position="349"/>
        <end position="368"/>
    </location>
</feature>
<sequence length="373" mass="41349">MQNSSLDISYADNLLSLTFGGGLTLYNISKIQKKINALQLHKYKTVLLDFTKATLLDSAAAIFFYNLEEELKLDAIKLEIVCDDEDILSMLALVKRQKSRYEKKAEPKKRGILERLGRLTYYKYTLFVDFIAFLGELFANTFHYLSSLKNIRYKEMLFEINESGVKALSIVSITTFLIGVVVAYQSAYQLKIYGANIFIVDMLGISILRELAPLITAIVIAGRSASAYTAQIGTMKITQELDAMKTMGFNPYKFLVLPRIFALMIVVPILIFVADIMGILGGMIIASIDLGISSTLFLDRFAEVIAAKHFFVGIVKGPFFGFLIAAIAIHRGLSVEDSTQSLGSNTTKSVVEAIFAVIICDAIFSIILTKLGI</sequence>
<feature type="transmembrane region" description="Helical" evidence="1">
    <location>
        <begin position="310"/>
        <end position="329"/>
    </location>
</feature>
<dbReference type="SUPFAM" id="SSF52091">
    <property type="entry name" value="SpoIIaa-like"/>
    <property type="match status" value="1"/>
</dbReference>